<evidence type="ECO:0000256" key="1">
    <source>
        <dbReference type="SAM" id="Phobius"/>
    </source>
</evidence>
<dbReference type="InterPro" id="IPR018247">
    <property type="entry name" value="EF_Hand_1_Ca_BS"/>
</dbReference>
<sequence length="308" mass="33824">MPDFFVHLAQGADSGGFWVAVLFGLGVGGLLLHQGLSAFWRLRLIHDTPTARVRSAAQGYVELSGEARPLRALVPAHLTGIPCCWYRWRIEEQRGSGRSRKWVTIEQGEAEHAFLLEDGTGRCVVEPKGASIRCRLTERWSSRVKGGGRSAAFSLAEFIGLGGRYRMVEERVAEADPVYVLGYLETPRRGAREREALIRQLLLRWKRDPARRAQLDRNGDGRIDIADWEQAQAFAAWLANQAERRVALQPVLPRIGATQDARQPFLISTAGEAALVGHSRWQALGGTLGGALLGVVAFAAIAARLGAE</sequence>
<protein>
    <recommendedName>
        <fullName evidence="4">RING-type E3 ubiquitin transferase</fullName>
    </recommendedName>
</protein>
<evidence type="ECO:0000313" key="3">
    <source>
        <dbReference type="Proteomes" id="UP001138768"/>
    </source>
</evidence>
<keyword evidence="1" id="KW-1133">Transmembrane helix</keyword>
<keyword evidence="3" id="KW-1185">Reference proteome</keyword>
<dbReference type="Proteomes" id="UP001138768">
    <property type="component" value="Unassembled WGS sequence"/>
</dbReference>
<feature type="transmembrane region" description="Helical" evidence="1">
    <location>
        <begin position="288"/>
        <end position="307"/>
    </location>
</feature>
<proteinExistence type="predicted"/>
<organism evidence="2 3">
    <name type="scientific">Lamprobacter modestohalophilus</name>
    <dbReference type="NCBI Taxonomy" id="1064514"/>
    <lineage>
        <taxon>Bacteria</taxon>
        <taxon>Pseudomonadati</taxon>
        <taxon>Pseudomonadota</taxon>
        <taxon>Gammaproteobacteria</taxon>
        <taxon>Chromatiales</taxon>
        <taxon>Chromatiaceae</taxon>
        <taxon>Lamprobacter</taxon>
    </lineage>
</organism>
<feature type="transmembrane region" description="Helical" evidence="1">
    <location>
        <begin position="15"/>
        <end position="33"/>
    </location>
</feature>
<keyword evidence="1" id="KW-0812">Transmembrane</keyword>
<gene>
    <name evidence="2" type="ORF">CKO42_05585</name>
</gene>
<dbReference type="RefSeq" id="WP_200240317.1">
    <property type="nucleotide sequence ID" value="NZ_NRRY01000006.1"/>
</dbReference>
<evidence type="ECO:0000313" key="2">
    <source>
        <dbReference type="EMBL" id="MBK1617935.1"/>
    </source>
</evidence>
<dbReference type="AlphaFoldDB" id="A0A9X0W6P3"/>
<dbReference type="PROSITE" id="PS00018">
    <property type="entry name" value="EF_HAND_1"/>
    <property type="match status" value="1"/>
</dbReference>
<comment type="caution">
    <text evidence="2">The sequence shown here is derived from an EMBL/GenBank/DDBJ whole genome shotgun (WGS) entry which is preliminary data.</text>
</comment>
<name>A0A9X0W6P3_9GAMM</name>
<reference evidence="2 3" key="1">
    <citation type="journal article" date="2020" name="Microorganisms">
        <title>Osmotic Adaptation and Compatible Solute Biosynthesis of Phototrophic Bacteria as Revealed from Genome Analyses.</title>
        <authorList>
            <person name="Imhoff J.F."/>
            <person name="Rahn T."/>
            <person name="Kunzel S."/>
            <person name="Keller A."/>
            <person name="Neulinger S.C."/>
        </authorList>
    </citation>
    <scope>NUCLEOTIDE SEQUENCE [LARGE SCALE GENOMIC DNA]</scope>
    <source>
        <strain evidence="2 3">DSM 25653</strain>
    </source>
</reference>
<keyword evidence="1" id="KW-0472">Membrane</keyword>
<dbReference type="EMBL" id="NRRY01000006">
    <property type="protein sequence ID" value="MBK1617935.1"/>
    <property type="molecule type" value="Genomic_DNA"/>
</dbReference>
<accession>A0A9X0W6P3</accession>
<evidence type="ECO:0008006" key="4">
    <source>
        <dbReference type="Google" id="ProtNLM"/>
    </source>
</evidence>